<dbReference type="Pfam" id="PF01812">
    <property type="entry name" value="5-FTHF_cyc-lig"/>
    <property type="match status" value="1"/>
</dbReference>
<dbReference type="NCBIfam" id="TIGR02727">
    <property type="entry name" value="MTHFS_bact"/>
    <property type="match status" value="1"/>
</dbReference>
<dbReference type="GO" id="GO:0005524">
    <property type="term" value="F:ATP binding"/>
    <property type="evidence" value="ECO:0007669"/>
    <property type="project" value="UniProtKB-KW"/>
</dbReference>
<keyword evidence="7" id="KW-1185">Reference proteome</keyword>
<dbReference type="InterPro" id="IPR002698">
    <property type="entry name" value="FTHF_cligase"/>
</dbReference>
<evidence type="ECO:0000313" key="6">
    <source>
        <dbReference type="EMBL" id="CBI76865.1"/>
    </source>
</evidence>
<organism evidence="6 7">
    <name type="scientific">Bartonella clarridgeiae (strain CCUG 45776 / CIP 104772 / 73)</name>
    <dbReference type="NCBI Taxonomy" id="696125"/>
    <lineage>
        <taxon>Bacteria</taxon>
        <taxon>Pseudomonadati</taxon>
        <taxon>Pseudomonadota</taxon>
        <taxon>Alphaproteobacteria</taxon>
        <taxon>Hyphomicrobiales</taxon>
        <taxon>Bartonellaceae</taxon>
        <taxon>Bartonella</taxon>
    </lineage>
</organism>
<evidence type="ECO:0000256" key="1">
    <source>
        <dbReference type="ARBA" id="ARBA00010638"/>
    </source>
</evidence>
<dbReference type="HOGENOM" id="CLU_066245_0_1_5"/>
<dbReference type="PANTHER" id="PTHR23407">
    <property type="entry name" value="ATPASE INHIBITOR/5-FORMYLTETRAHYDROFOLATE CYCLO-LIGASE"/>
    <property type="match status" value="1"/>
</dbReference>
<protein>
    <recommendedName>
        <fullName evidence="4">5-formyltetrahydrofolate cyclo-ligase</fullName>
        <ecNumber evidence="4">6.3.3.2</ecNumber>
    </recommendedName>
</protein>
<reference evidence="7" key="1">
    <citation type="submission" date="2009-11" db="EMBL/GenBank/DDBJ databases">
        <title>Genome sequencing of Bartonella species and comparative genomics.</title>
        <authorList>
            <person name="Engel P."/>
            <person name="Salzburger W."/>
            <person name="Marius L."/>
            <person name="Chao-Chin C."/>
            <person name="Soichi M."/>
            <person name="Christa L."/>
            <person name="Alexandra C."/>
            <person name="Aurelie L."/>
            <person name="Claudine M."/>
            <person name="Stephan S.C."/>
            <person name="Christoph D."/>
        </authorList>
    </citation>
    <scope>NUCLEOTIDE SEQUENCE [LARGE SCALE GENOMIC DNA]</scope>
    <source>
        <strain evidence="7">CIP 104772 / 73</strain>
    </source>
</reference>
<keyword evidence="5" id="KW-0812">Transmembrane</keyword>
<reference evidence="6 7" key="2">
    <citation type="journal article" date="2011" name="PLoS Genet.">
        <title>Parallel evolution of a type IV secretion system in radiating lineages of the host-restricted bacterial pathogen Bartonella.</title>
        <authorList>
            <person name="Engel P."/>
            <person name="Salzburger W."/>
            <person name="Liesch M."/>
            <person name="Chang C.C."/>
            <person name="Maruyama S."/>
            <person name="Lanz C."/>
            <person name="Calteau A."/>
            <person name="Lajus A."/>
            <person name="Medigue C."/>
            <person name="Schuster S.C."/>
            <person name="Dehio C."/>
        </authorList>
    </citation>
    <scope>NUCLEOTIDE SEQUENCE [LARGE SCALE GENOMIC DNA]</scope>
    <source>
        <strain evidence="7">CIP 104772 / 73</strain>
    </source>
</reference>
<dbReference type="GO" id="GO:0030272">
    <property type="term" value="F:5-formyltetrahydrofolate cyclo-ligase activity"/>
    <property type="evidence" value="ECO:0007669"/>
    <property type="project" value="UniProtKB-EC"/>
</dbReference>
<accession>E6YJ27</accession>
<dbReference type="GO" id="GO:0046872">
    <property type="term" value="F:metal ion binding"/>
    <property type="evidence" value="ECO:0007669"/>
    <property type="project" value="UniProtKB-KW"/>
</dbReference>
<dbReference type="AlphaFoldDB" id="E6YJ27"/>
<keyword evidence="4" id="KW-0479">Metal-binding</keyword>
<dbReference type="STRING" id="696125.BARCL_1193"/>
<evidence type="ECO:0000256" key="4">
    <source>
        <dbReference type="RuleBase" id="RU361279"/>
    </source>
</evidence>
<keyword evidence="3 4" id="KW-0067">ATP-binding</keyword>
<keyword evidence="5" id="KW-1133">Transmembrane helix</keyword>
<dbReference type="SUPFAM" id="SSF100950">
    <property type="entry name" value="NagB/RpiA/CoA transferase-like"/>
    <property type="match status" value="1"/>
</dbReference>
<comment type="catalytic activity">
    <reaction evidence="4">
        <text>(6S)-5-formyl-5,6,7,8-tetrahydrofolate + ATP = (6R)-5,10-methenyltetrahydrofolate + ADP + phosphate</text>
        <dbReference type="Rhea" id="RHEA:10488"/>
        <dbReference type="ChEBI" id="CHEBI:30616"/>
        <dbReference type="ChEBI" id="CHEBI:43474"/>
        <dbReference type="ChEBI" id="CHEBI:57455"/>
        <dbReference type="ChEBI" id="CHEBI:57457"/>
        <dbReference type="ChEBI" id="CHEBI:456216"/>
        <dbReference type="EC" id="6.3.3.2"/>
    </reaction>
</comment>
<keyword evidence="2 4" id="KW-0547">Nucleotide-binding</keyword>
<dbReference type="EMBL" id="FN645454">
    <property type="protein sequence ID" value="CBI76865.1"/>
    <property type="molecule type" value="Genomic_DNA"/>
</dbReference>
<dbReference type="eggNOG" id="COG0212">
    <property type="taxonomic scope" value="Bacteria"/>
</dbReference>
<feature type="transmembrane region" description="Helical" evidence="5">
    <location>
        <begin position="12"/>
        <end position="34"/>
    </location>
</feature>
<evidence type="ECO:0000256" key="2">
    <source>
        <dbReference type="ARBA" id="ARBA00022741"/>
    </source>
</evidence>
<sequence>MLGTRNQLFPSVVVVHLFCILITFWLLFSVICVVEGHCLTMIVSSPSLFLSVRNSLRQFGLSQRDHLSLEERSIFSQQACFHVSEYLAQKVSNFSQIIFAGYWPIRSEIDPRPLFDFISSRGGNLALPVVLDDKMMVFRRFSDEKQLELMHFGIFCPNSEQTVVFPDFILVPLSAFDRQAHRLGYGAGYYDRVIAHFHNQAHPVHLLGFGFSCQEVLSIPARADDLLVEGIFTEKGFLKS</sequence>
<dbReference type="GO" id="GO:0035999">
    <property type="term" value="P:tetrahydrofolate interconversion"/>
    <property type="evidence" value="ECO:0007669"/>
    <property type="project" value="TreeGrafter"/>
</dbReference>
<dbReference type="InterPro" id="IPR024185">
    <property type="entry name" value="FTHF_cligase-like_sf"/>
</dbReference>
<dbReference type="PANTHER" id="PTHR23407:SF1">
    <property type="entry name" value="5-FORMYLTETRAHYDROFOLATE CYCLO-LIGASE"/>
    <property type="match status" value="1"/>
</dbReference>
<dbReference type="GO" id="GO:0009396">
    <property type="term" value="P:folic acid-containing compound biosynthetic process"/>
    <property type="evidence" value="ECO:0007669"/>
    <property type="project" value="TreeGrafter"/>
</dbReference>
<comment type="cofactor">
    <cofactor evidence="4">
        <name>Mg(2+)</name>
        <dbReference type="ChEBI" id="CHEBI:18420"/>
    </cofactor>
</comment>
<dbReference type="KEGG" id="bcd:BARCL_1193"/>
<dbReference type="Gene3D" id="3.40.50.10420">
    <property type="entry name" value="NagB/RpiA/CoA transferase-like"/>
    <property type="match status" value="1"/>
</dbReference>
<proteinExistence type="inferred from homology"/>
<gene>
    <name evidence="6" type="ordered locus">BARCL_1193</name>
</gene>
<evidence type="ECO:0000256" key="3">
    <source>
        <dbReference type="ARBA" id="ARBA00022840"/>
    </source>
</evidence>
<evidence type="ECO:0000256" key="5">
    <source>
        <dbReference type="SAM" id="Phobius"/>
    </source>
</evidence>
<evidence type="ECO:0000313" key="7">
    <source>
        <dbReference type="Proteomes" id="UP000009101"/>
    </source>
</evidence>
<dbReference type="EC" id="6.3.3.2" evidence="4"/>
<keyword evidence="4" id="KW-0460">Magnesium</keyword>
<dbReference type="InterPro" id="IPR037171">
    <property type="entry name" value="NagB/RpiA_transferase-like"/>
</dbReference>
<keyword evidence="5" id="KW-0472">Membrane</keyword>
<name>E6YJ27_BARC7</name>
<dbReference type="Proteomes" id="UP000009101">
    <property type="component" value="Chromosome"/>
</dbReference>
<comment type="similarity">
    <text evidence="1 4">Belongs to the 5-formyltetrahydrofolate cyclo-ligase family.</text>
</comment>